<accession>A0A8J4AR25</accession>
<feature type="region of interest" description="Disordered" evidence="1">
    <location>
        <begin position="315"/>
        <end position="336"/>
    </location>
</feature>
<proteinExistence type="predicted"/>
<evidence type="ECO:0000313" key="4">
    <source>
        <dbReference type="Proteomes" id="UP000747399"/>
    </source>
</evidence>
<dbReference type="AlphaFoldDB" id="A0A8J4AR25"/>
<reference evidence="3" key="1">
    <citation type="journal article" date="2021" name="Proc. Natl. Acad. Sci. U.S.A.">
        <title>Three genomes in the algal genus Volvox reveal the fate of a haploid sex-determining region after a transition to homothallism.</title>
        <authorList>
            <person name="Yamamoto K."/>
            <person name="Hamaji T."/>
            <person name="Kawai-Toyooka H."/>
            <person name="Matsuzaki R."/>
            <person name="Takahashi F."/>
            <person name="Nishimura Y."/>
            <person name="Kawachi M."/>
            <person name="Noguchi H."/>
            <person name="Minakuchi Y."/>
            <person name="Umen J.G."/>
            <person name="Toyoda A."/>
            <person name="Nozaki H."/>
        </authorList>
    </citation>
    <scope>NUCLEOTIDE SEQUENCE</scope>
    <source>
        <strain evidence="3">NIES-3780</strain>
    </source>
</reference>
<evidence type="ECO:0000256" key="2">
    <source>
        <dbReference type="SAM" id="SignalP"/>
    </source>
</evidence>
<protein>
    <submittedName>
        <fullName evidence="3">Uncharacterized protein</fullName>
    </submittedName>
</protein>
<feature type="compositionally biased region" description="Basic and acidic residues" evidence="1">
    <location>
        <begin position="166"/>
        <end position="178"/>
    </location>
</feature>
<feature type="region of interest" description="Disordered" evidence="1">
    <location>
        <begin position="354"/>
        <end position="374"/>
    </location>
</feature>
<feature type="compositionally biased region" description="Pro residues" evidence="1">
    <location>
        <begin position="390"/>
        <end position="439"/>
    </location>
</feature>
<feature type="region of interest" description="Disordered" evidence="1">
    <location>
        <begin position="390"/>
        <end position="450"/>
    </location>
</feature>
<dbReference type="Proteomes" id="UP000747399">
    <property type="component" value="Unassembled WGS sequence"/>
</dbReference>
<comment type="caution">
    <text evidence="3">The sequence shown here is derived from an EMBL/GenBank/DDBJ whole genome shotgun (WGS) entry which is preliminary data.</text>
</comment>
<dbReference type="EMBL" id="BNCO01000003">
    <property type="protein sequence ID" value="GIL46176.1"/>
    <property type="molecule type" value="Genomic_DNA"/>
</dbReference>
<organism evidence="3 4">
    <name type="scientific">Volvox africanus</name>
    <dbReference type="NCBI Taxonomy" id="51714"/>
    <lineage>
        <taxon>Eukaryota</taxon>
        <taxon>Viridiplantae</taxon>
        <taxon>Chlorophyta</taxon>
        <taxon>core chlorophytes</taxon>
        <taxon>Chlorophyceae</taxon>
        <taxon>CS clade</taxon>
        <taxon>Chlamydomonadales</taxon>
        <taxon>Volvocaceae</taxon>
        <taxon>Volvox</taxon>
    </lineage>
</organism>
<feature type="region of interest" description="Disordered" evidence="1">
    <location>
        <begin position="103"/>
        <end position="125"/>
    </location>
</feature>
<sequence>MSTYHSAIFLILMSCLACAAVVRPYPRLSTQQSPGLHADAQHHGMGFLGYGFAIHAQQIAGPWSWLPRWAFCALRELVSPLRCLPAGSCGFAAAAQHPHAALTESGRRGGEGAGAAPESLVRGGDDSGITATFGELYGYDEGSGGAGGPVGACYDIFTDDLARERTGAPGASEHDMVRHGSSPSGGGGRGNRLLDSTEGRAAAGLLQAGAPTFAAAAPRKPLSRPAVIYLPPLTGTELQAKLDNKYVDKRTGNTWTYRQYMTAPPESFLLVTDRGSVQQQLRVAAAFRPLLPPEREAYYCAAGAHGPCRLVPDSPPSMTGTRPGRVHASSSPRMHLPGARTACISVHIGNRQMASPLHSFPPSPSPSLSLPPRTSLPVPPSPYLPPHVPPSPYLPPHVPPSPYLPPHVPPSPHLPPHVPPSPYLPPHVPPSPYLPPHVPPGAEVKLQPQP</sequence>
<gene>
    <name evidence="3" type="ORF">Vafri_3217</name>
</gene>
<evidence type="ECO:0000313" key="3">
    <source>
        <dbReference type="EMBL" id="GIL46176.1"/>
    </source>
</evidence>
<feature type="signal peptide" evidence="2">
    <location>
        <begin position="1"/>
        <end position="19"/>
    </location>
</feature>
<keyword evidence="4" id="KW-1185">Reference proteome</keyword>
<name>A0A8J4AR25_9CHLO</name>
<keyword evidence="2" id="KW-0732">Signal</keyword>
<feature type="region of interest" description="Disordered" evidence="1">
    <location>
        <begin position="166"/>
        <end position="195"/>
    </location>
</feature>
<feature type="chain" id="PRO_5035292967" evidence="2">
    <location>
        <begin position="20"/>
        <end position="450"/>
    </location>
</feature>
<evidence type="ECO:0000256" key="1">
    <source>
        <dbReference type="SAM" id="MobiDB-lite"/>
    </source>
</evidence>